<sequence length="306" mass="36446">MSFVEEVGEEVAEKLAELFCWWYDFILHVVQQLSREWKGKESNFKISYKEMTNVSFKYNMIQYHLDSRSLCSLPLNSLLCCIQRYKFHFSIKLGFIVIQEEIENCWRGKWFAKEHLTAMIDEELNQKFGGLIKNENLKQSCSKFIITKRSRFSFSNRRKSHDRKMTNHNWPIWARMACIIVFDQVPRNVYRGDKRAYETDSIALNFALGFLRSGEINTLPFHFRATILIAMCHSETLQVQQELGEYISSHHFSAYETSYSLVSKALKDIQKNHEERIKQFERFPERNHILGRQSTQKEQAYLKELY</sequence>
<dbReference type="Pfam" id="PF06041">
    <property type="entry name" value="DUF924"/>
    <property type="match status" value="1"/>
</dbReference>
<gene>
    <name evidence="1" type="ORF">ASTO00021_LOCUS4844</name>
</gene>
<dbReference type="InterPro" id="IPR010323">
    <property type="entry name" value="DUF924"/>
</dbReference>
<dbReference type="Gene3D" id="1.25.40.10">
    <property type="entry name" value="Tetratricopeptide repeat domain"/>
    <property type="match status" value="1"/>
</dbReference>
<evidence type="ECO:0000313" key="1">
    <source>
        <dbReference type="EMBL" id="CAE0434547.1"/>
    </source>
</evidence>
<dbReference type="Gene3D" id="1.20.58.320">
    <property type="entry name" value="TPR-like"/>
    <property type="match status" value="1"/>
</dbReference>
<dbReference type="InterPro" id="IPR011990">
    <property type="entry name" value="TPR-like_helical_dom_sf"/>
</dbReference>
<proteinExistence type="predicted"/>
<dbReference type="EMBL" id="HBIN01006627">
    <property type="protein sequence ID" value="CAE0434547.1"/>
    <property type="molecule type" value="Transcribed_RNA"/>
</dbReference>
<reference evidence="1" key="1">
    <citation type="submission" date="2021-01" db="EMBL/GenBank/DDBJ databases">
        <authorList>
            <person name="Corre E."/>
            <person name="Pelletier E."/>
            <person name="Niang G."/>
            <person name="Scheremetjew M."/>
            <person name="Finn R."/>
            <person name="Kale V."/>
            <person name="Holt S."/>
            <person name="Cochrane G."/>
            <person name="Meng A."/>
            <person name="Brown T."/>
            <person name="Cohen L."/>
        </authorList>
    </citation>
    <scope>NUCLEOTIDE SEQUENCE</scope>
    <source>
        <strain evidence="1">GSBS06</strain>
    </source>
</reference>
<protein>
    <submittedName>
        <fullName evidence="1">Uncharacterized protein</fullName>
    </submittedName>
</protein>
<dbReference type="SUPFAM" id="SSF48452">
    <property type="entry name" value="TPR-like"/>
    <property type="match status" value="1"/>
</dbReference>
<dbReference type="AlphaFoldDB" id="A0A7S3LLS4"/>
<name>A0A7S3LLS4_9STRA</name>
<organism evidence="1">
    <name type="scientific">Aplanochytrium stocchinoi</name>
    <dbReference type="NCBI Taxonomy" id="215587"/>
    <lineage>
        <taxon>Eukaryota</taxon>
        <taxon>Sar</taxon>
        <taxon>Stramenopiles</taxon>
        <taxon>Bigyra</taxon>
        <taxon>Labyrinthulomycetes</taxon>
        <taxon>Thraustochytrida</taxon>
        <taxon>Thraustochytriidae</taxon>
        <taxon>Aplanochytrium</taxon>
    </lineage>
</organism>
<accession>A0A7S3LLS4</accession>